<dbReference type="InterPro" id="IPR050410">
    <property type="entry name" value="CCR4/nocturin_mRNA_transcr"/>
</dbReference>
<sequence>MEKKMIYRLFILFFIVGSQNTFAQDSSDIKAMTFNIRYASPNDGINIWENRRDWLCSSIGFFDVDVFGAQEVIKSQLDDMVTRLPEYDHVGIGRNGGDEGEFCPVFYKKTTFDLLDNGTFWLSETPTKVNSKGWDAALPRIVTWVKLKHLGKGKEFYFFNVHFDHKGETARLESAKLLKKMVQKIAKAEPFLISGDFNFPPSAAPYSELVDEKEANVKILDSKARAKKVYGPSYTFNGFALEPDEERERIDYIFSSGDVTILKHHTVDGQRGNKYISDHFPILVDVRFQ</sequence>
<dbReference type="CDD" id="cd09083">
    <property type="entry name" value="EEP-1"/>
    <property type="match status" value="1"/>
</dbReference>
<dbReference type="PANTHER" id="PTHR12121:SF36">
    <property type="entry name" value="ENDONUCLEASE_EXONUCLEASE_PHOSPHATASE DOMAIN-CONTAINING PROTEIN"/>
    <property type="match status" value="1"/>
</dbReference>
<feature type="signal peptide" evidence="1">
    <location>
        <begin position="1"/>
        <end position="23"/>
    </location>
</feature>
<keyword evidence="1" id="KW-0732">Signal</keyword>
<dbReference type="InterPro" id="IPR036691">
    <property type="entry name" value="Endo/exonu/phosph_ase_sf"/>
</dbReference>
<feature type="domain" description="Endonuclease/exonuclease/phosphatase" evidence="2">
    <location>
        <begin position="32"/>
        <end position="279"/>
    </location>
</feature>
<accession>A0A6I2MS56</accession>
<name>A0A6I2MS56_9FLAO</name>
<dbReference type="Gene3D" id="3.60.10.10">
    <property type="entry name" value="Endonuclease/exonuclease/phosphatase"/>
    <property type="match status" value="1"/>
</dbReference>
<protein>
    <recommendedName>
        <fullName evidence="2">Endonuclease/exonuclease/phosphatase domain-containing protein</fullName>
    </recommendedName>
</protein>
<dbReference type="Pfam" id="PF03372">
    <property type="entry name" value="Exo_endo_phos"/>
    <property type="match status" value="1"/>
</dbReference>
<evidence type="ECO:0000256" key="1">
    <source>
        <dbReference type="SAM" id="SignalP"/>
    </source>
</evidence>
<dbReference type="SUPFAM" id="SSF56219">
    <property type="entry name" value="DNase I-like"/>
    <property type="match status" value="1"/>
</dbReference>
<dbReference type="Proteomes" id="UP000443153">
    <property type="component" value="Unassembled WGS sequence"/>
</dbReference>
<dbReference type="InterPro" id="IPR005135">
    <property type="entry name" value="Endo/exonuclease/phosphatase"/>
</dbReference>
<evidence type="ECO:0000313" key="4">
    <source>
        <dbReference type="Proteomes" id="UP000443153"/>
    </source>
</evidence>
<gene>
    <name evidence="3" type="ORF">GJ691_14645</name>
</gene>
<feature type="chain" id="PRO_5026259876" description="Endonuclease/exonuclease/phosphatase domain-containing protein" evidence="1">
    <location>
        <begin position="24"/>
        <end position="289"/>
    </location>
</feature>
<keyword evidence="4" id="KW-1185">Reference proteome</keyword>
<organism evidence="3 4">
    <name type="scientific">Maribacter luteus</name>
    <dbReference type="NCBI Taxonomy" id="2594478"/>
    <lineage>
        <taxon>Bacteria</taxon>
        <taxon>Pseudomonadati</taxon>
        <taxon>Bacteroidota</taxon>
        <taxon>Flavobacteriia</taxon>
        <taxon>Flavobacteriales</taxon>
        <taxon>Flavobacteriaceae</taxon>
        <taxon>Maribacter</taxon>
    </lineage>
</organism>
<dbReference type="OrthoDB" id="9793162at2"/>
<proteinExistence type="predicted"/>
<evidence type="ECO:0000313" key="3">
    <source>
        <dbReference type="EMBL" id="MRX65395.1"/>
    </source>
</evidence>
<comment type="caution">
    <text evidence="3">The sequence shown here is derived from an EMBL/GenBank/DDBJ whole genome shotgun (WGS) entry which is preliminary data.</text>
</comment>
<dbReference type="AlphaFoldDB" id="A0A6I2MS56"/>
<reference evidence="3 4" key="1">
    <citation type="submission" date="2019-11" db="EMBL/GenBank/DDBJ databases">
        <title>Maribacter lutea sp. nov., a marine bacterium isolated from intertidal sand.</title>
        <authorList>
            <person name="Liu A."/>
        </authorList>
    </citation>
    <scope>NUCLEOTIDE SEQUENCE [LARGE SCALE GENOMIC DNA]</scope>
    <source>
        <strain evidence="3 4">RZ05</strain>
    </source>
</reference>
<dbReference type="PANTHER" id="PTHR12121">
    <property type="entry name" value="CARBON CATABOLITE REPRESSOR PROTEIN 4"/>
    <property type="match status" value="1"/>
</dbReference>
<evidence type="ECO:0000259" key="2">
    <source>
        <dbReference type="Pfam" id="PF03372"/>
    </source>
</evidence>
<dbReference type="GO" id="GO:0000175">
    <property type="term" value="F:3'-5'-RNA exonuclease activity"/>
    <property type="evidence" value="ECO:0007669"/>
    <property type="project" value="TreeGrafter"/>
</dbReference>
<dbReference type="EMBL" id="WKJH01000024">
    <property type="protein sequence ID" value="MRX65395.1"/>
    <property type="molecule type" value="Genomic_DNA"/>
</dbReference>